<dbReference type="InterPro" id="IPR015947">
    <property type="entry name" value="PUA-like_sf"/>
</dbReference>
<dbReference type="PANTHER" id="PTHR14140:SF27">
    <property type="entry name" value="OS04G0289800 PROTEIN"/>
    <property type="match status" value="1"/>
</dbReference>
<comment type="subcellular location">
    <subcellularLocation>
        <location evidence="2">Nucleus</location>
    </subcellularLocation>
</comment>
<name>A0AAD8E368_DIPPU</name>
<reference evidence="5" key="2">
    <citation type="submission" date="2023-05" db="EMBL/GenBank/DDBJ databases">
        <authorList>
            <person name="Fouks B."/>
        </authorList>
    </citation>
    <scope>NUCLEOTIDE SEQUENCE</scope>
    <source>
        <strain evidence="5">Stay&amp;Tobe</strain>
        <tissue evidence="5">Testes</tissue>
    </source>
</reference>
<dbReference type="Proteomes" id="UP001233999">
    <property type="component" value="Unassembled WGS sequence"/>
</dbReference>
<dbReference type="InterPro" id="IPR036987">
    <property type="entry name" value="SRA-YDG_sf"/>
</dbReference>
<feature type="compositionally biased region" description="Acidic residues" evidence="3">
    <location>
        <begin position="249"/>
        <end position="263"/>
    </location>
</feature>
<sequence length="813" mass="92626">MMAPFRELNNPLQQGQRYIKKGQIHSEKALKRRAEKWMEKWSSVVELSNHVLERLNLNDEKNDISIDDHSYSASPESVKGFKFQEVHDCVTIYGMTREQIQNLEMEENLTTDEDDDNDEEEDITVSLNLKYSLKDNGLKLYPPNRKKNSGSKQSDVRDNILLYNKNFKVDPELSSLQPDGNVDDDDDDDVSTSSSEIININYDLLSIGENISSNENKDNYDADDGDPDIQRTRPISRISLLIPPYDNGGDVDDDDDDEDLSDCETERPLSRMSHSGYTTYFETDEEDSDGNDTIKERIIKPKKSSQGVYGKIPGVNIGTIWKNRRQFSRRSVHRPHTAIVHGGPNGAYSMVLSATYSVNDRGEEFDFYGEGGRDQKSKKHVRDQKMTRGNLSLRENIQTGTPVRVIRGYQLQNDYAPEAGYRYDGLYAVTQCTMDQKIDGFKVFMFTFARCANQLPPPWNIAKFRLPLPSPSTVDQHLSTSSTDSDDDKVNGNVRPKRPNRRKRRKTMVSDVIRSSTPLSTISDDSPPSLELPENNEHLIVYPIPPRLSIGVCISNDFLDIQKRPVLCLDKLHDDILTEALKRPVNVENVRLINSLQEQFKNCKLKEEEQVVKRKSKNTLMLNQTSALSAKIFKKAKTKNVSNVQRTTKNISNKVKNLQNKSKDTVRGQISIKPMKKKSGRQKVSLPTKKKASEKHAMKIKSNMAIKKRRHQKIGLTNKTKVNKYGQKGSAKRGISVQPIKKRRLPKGSPGKIKKANPIKHNIALNEKKMPISQINKKTKIVPKKNKKSQEEKSEVFHSQPSSKRGRKRKSNE</sequence>
<dbReference type="GO" id="GO:0005634">
    <property type="term" value="C:nucleus"/>
    <property type="evidence" value="ECO:0007669"/>
    <property type="project" value="UniProtKB-SubCell"/>
</dbReference>
<evidence type="ECO:0000313" key="5">
    <source>
        <dbReference type="EMBL" id="KAJ9575084.1"/>
    </source>
</evidence>
<dbReference type="GO" id="GO:0061630">
    <property type="term" value="F:ubiquitin protein ligase activity"/>
    <property type="evidence" value="ECO:0007669"/>
    <property type="project" value="TreeGrafter"/>
</dbReference>
<dbReference type="GO" id="GO:0044027">
    <property type="term" value="P:negative regulation of gene expression via chromosomal CpG island methylation"/>
    <property type="evidence" value="ECO:0007669"/>
    <property type="project" value="TreeGrafter"/>
</dbReference>
<feature type="region of interest" description="Disordered" evidence="3">
    <location>
        <begin position="472"/>
        <end position="510"/>
    </location>
</feature>
<comment type="caution">
    <text evidence="5">The sequence shown here is derived from an EMBL/GenBank/DDBJ whole genome shotgun (WGS) entry which is preliminary data.</text>
</comment>
<dbReference type="SUPFAM" id="SSF88697">
    <property type="entry name" value="PUA domain-like"/>
    <property type="match status" value="1"/>
</dbReference>
<keyword evidence="1 2" id="KW-0539">Nucleus</keyword>
<organism evidence="5 6">
    <name type="scientific">Diploptera punctata</name>
    <name type="common">Pacific beetle cockroach</name>
    <dbReference type="NCBI Taxonomy" id="6984"/>
    <lineage>
        <taxon>Eukaryota</taxon>
        <taxon>Metazoa</taxon>
        <taxon>Ecdysozoa</taxon>
        <taxon>Arthropoda</taxon>
        <taxon>Hexapoda</taxon>
        <taxon>Insecta</taxon>
        <taxon>Pterygota</taxon>
        <taxon>Neoptera</taxon>
        <taxon>Polyneoptera</taxon>
        <taxon>Dictyoptera</taxon>
        <taxon>Blattodea</taxon>
        <taxon>Blaberoidea</taxon>
        <taxon>Blaberidae</taxon>
        <taxon>Diplopterinae</taxon>
        <taxon>Diploptera</taxon>
    </lineage>
</organism>
<accession>A0AAD8E368</accession>
<keyword evidence="6" id="KW-1185">Reference proteome</keyword>
<dbReference type="EMBL" id="JASPKZ010010240">
    <property type="protein sequence ID" value="KAJ9575084.1"/>
    <property type="molecule type" value="Genomic_DNA"/>
</dbReference>
<dbReference type="GO" id="GO:0016567">
    <property type="term" value="P:protein ubiquitination"/>
    <property type="evidence" value="ECO:0007669"/>
    <property type="project" value="TreeGrafter"/>
</dbReference>
<dbReference type="PROSITE" id="PS51015">
    <property type="entry name" value="YDG"/>
    <property type="match status" value="1"/>
</dbReference>
<evidence type="ECO:0000313" key="6">
    <source>
        <dbReference type="Proteomes" id="UP001233999"/>
    </source>
</evidence>
<feature type="compositionally biased region" description="Acidic residues" evidence="3">
    <location>
        <begin position="181"/>
        <end position="190"/>
    </location>
</feature>
<feature type="compositionally biased region" description="Basic residues" evidence="3">
    <location>
        <begin position="495"/>
        <end position="507"/>
    </location>
</feature>
<dbReference type="Pfam" id="PF02182">
    <property type="entry name" value="SAD_SRA"/>
    <property type="match status" value="1"/>
</dbReference>
<feature type="compositionally biased region" description="Basic residues" evidence="3">
    <location>
        <begin position="804"/>
        <end position="813"/>
    </location>
</feature>
<dbReference type="Gene3D" id="2.30.280.10">
    <property type="entry name" value="SRA-YDG"/>
    <property type="match status" value="1"/>
</dbReference>
<feature type="region of interest" description="Disordered" evidence="3">
    <location>
        <begin position="213"/>
        <end position="268"/>
    </location>
</feature>
<evidence type="ECO:0000256" key="1">
    <source>
        <dbReference type="ARBA" id="ARBA00023242"/>
    </source>
</evidence>
<feature type="region of interest" description="Disordered" evidence="3">
    <location>
        <begin position="172"/>
        <end position="195"/>
    </location>
</feature>
<evidence type="ECO:0000256" key="3">
    <source>
        <dbReference type="SAM" id="MobiDB-lite"/>
    </source>
</evidence>
<dbReference type="InterPro" id="IPR045134">
    <property type="entry name" value="UHRF1/2-like"/>
</dbReference>
<dbReference type="SMART" id="SM00466">
    <property type="entry name" value="SRA"/>
    <property type="match status" value="1"/>
</dbReference>
<gene>
    <name evidence="5" type="ORF">L9F63_007745</name>
</gene>
<reference evidence="5" key="1">
    <citation type="journal article" date="2023" name="IScience">
        <title>Live-bearing cockroach genome reveals convergent evolutionary mechanisms linked to viviparity in insects and beyond.</title>
        <authorList>
            <person name="Fouks B."/>
            <person name="Harrison M.C."/>
            <person name="Mikhailova A.A."/>
            <person name="Marchal E."/>
            <person name="English S."/>
            <person name="Carruthers M."/>
            <person name="Jennings E.C."/>
            <person name="Chiamaka E.L."/>
            <person name="Frigard R.A."/>
            <person name="Pippel M."/>
            <person name="Attardo G.M."/>
            <person name="Benoit J.B."/>
            <person name="Bornberg-Bauer E."/>
            <person name="Tobe S.S."/>
        </authorList>
    </citation>
    <scope>NUCLEOTIDE SEQUENCE</scope>
    <source>
        <strain evidence="5">Stay&amp;Tobe</strain>
    </source>
</reference>
<proteinExistence type="predicted"/>
<feature type="compositionally biased region" description="Basic residues" evidence="3">
    <location>
        <begin position="777"/>
        <end position="787"/>
    </location>
</feature>
<evidence type="ECO:0000256" key="2">
    <source>
        <dbReference type="PROSITE-ProRule" id="PRU00358"/>
    </source>
</evidence>
<feature type="region of interest" description="Disordered" evidence="3">
    <location>
        <begin position="767"/>
        <end position="813"/>
    </location>
</feature>
<evidence type="ECO:0000259" key="4">
    <source>
        <dbReference type="PROSITE" id="PS51015"/>
    </source>
</evidence>
<dbReference type="InterPro" id="IPR003105">
    <property type="entry name" value="SRA_YDG"/>
</dbReference>
<dbReference type="AlphaFoldDB" id="A0AAD8E368"/>
<feature type="domain" description="YDG" evidence="4">
    <location>
        <begin position="310"/>
        <end position="450"/>
    </location>
</feature>
<dbReference type="PANTHER" id="PTHR14140">
    <property type="entry name" value="E3 UBIQUITIN-PROTEIN LIGASE UHRF-RELATED"/>
    <property type="match status" value="1"/>
</dbReference>
<protein>
    <recommendedName>
        <fullName evidence="4">YDG domain-containing protein</fullName>
    </recommendedName>
</protein>